<dbReference type="PANTHER" id="PTHR37467">
    <property type="entry name" value="EXPORTED CALCIUM-BINDING GLYCOPROTEIN-RELATED"/>
    <property type="match status" value="1"/>
</dbReference>
<keyword evidence="4" id="KW-0106">Calcium</keyword>
<feature type="region of interest" description="Disordered" evidence="5">
    <location>
        <begin position="125"/>
        <end position="235"/>
    </location>
</feature>
<dbReference type="Pfam" id="PF18884">
    <property type="entry name" value="TSP3_bac"/>
    <property type="match status" value="4"/>
</dbReference>
<evidence type="ECO:0000256" key="3">
    <source>
        <dbReference type="ARBA" id="ARBA00022729"/>
    </source>
</evidence>
<dbReference type="Gene3D" id="4.10.1080.10">
    <property type="entry name" value="TSP type-3 repeat"/>
    <property type="match status" value="1"/>
</dbReference>
<name>A0A928TU81_UNCKA</name>
<sequence>MTRAKFILLMSSAFVILAGIAGLVWWIRSLALSGSGQVSVNVEGELVPPTAVGALRTETITGIGGPAPSAVPEKEIQDLEELQGIVVYPGGSRGFEGEEPPVTMADILGVTEASVSGVEEPSALIVPSAPTPSLSEPTSGSGDADGDGLTNDQELQLGTDPNNPDTDGDGLTDGEEAAQYSTDPRTFDTDGDGLTDGEEIHQWKTNPLLADTDGDGFSDGEEVRNGYNPNGPGAL</sequence>
<gene>
    <name evidence="7" type="ORF">HS096_03485</name>
</gene>
<keyword evidence="6" id="KW-0812">Transmembrane</keyword>
<comment type="caution">
    <text evidence="7">The sequence shown here is derived from an EMBL/GenBank/DDBJ whole genome shotgun (WGS) entry which is preliminary data.</text>
</comment>
<dbReference type="GO" id="GO:0005509">
    <property type="term" value="F:calcium ion binding"/>
    <property type="evidence" value="ECO:0007669"/>
    <property type="project" value="InterPro"/>
</dbReference>
<dbReference type="InterPro" id="IPR053180">
    <property type="entry name" value="Ca-binding_acidic-repeat"/>
</dbReference>
<dbReference type="EMBL" id="JABTTY010000001">
    <property type="protein sequence ID" value="MBE7525421.1"/>
    <property type="molecule type" value="Genomic_DNA"/>
</dbReference>
<evidence type="ECO:0000313" key="7">
    <source>
        <dbReference type="EMBL" id="MBE7525421.1"/>
    </source>
</evidence>
<evidence type="ECO:0000313" key="8">
    <source>
        <dbReference type="Proteomes" id="UP000710385"/>
    </source>
</evidence>
<dbReference type="InterPro" id="IPR059100">
    <property type="entry name" value="TSP3_bac"/>
</dbReference>
<dbReference type="AlphaFoldDB" id="A0A928TU81"/>
<evidence type="ECO:0000256" key="5">
    <source>
        <dbReference type="SAM" id="MobiDB-lite"/>
    </source>
</evidence>
<feature type="compositionally biased region" description="Polar residues" evidence="5">
    <location>
        <begin position="131"/>
        <end position="141"/>
    </location>
</feature>
<protein>
    <submittedName>
        <fullName evidence="7">Uncharacterized protein</fullName>
    </submittedName>
</protein>
<keyword evidence="6" id="KW-1133">Transmembrane helix</keyword>
<evidence type="ECO:0000256" key="4">
    <source>
        <dbReference type="ARBA" id="ARBA00022837"/>
    </source>
</evidence>
<dbReference type="SUPFAM" id="SSF103647">
    <property type="entry name" value="TSP type-3 repeat"/>
    <property type="match status" value="1"/>
</dbReference>
<comment type="subcellular location">
    <subcellularLocation>
        <location evidence="1">Secreted</location>
    </subcellularLocation>
</comment>
<evidence type="ECO:0000256" key="2">
    <source>
        <dbReference type="ARBA" id="ARBA00022525"/>
    </source>
</evidence>
<keyword evidence="2" id="KW-0964">Secreted</keyword>
<evidence type="ECO:0000256" key="6">
    <source>
        <dbReference type="SAM" id="Phobius"/>
    </source>
</evidence>
<feature type="compositionally biased region" description="Polar residues" evidence="5">
    <location>
        <begin position="150"/>
        <end position="164"/>
    </location>
</feature>
<dbReference type="InterPro" id="IPR028974">
    <property type="entry name" value="TSP_type-3_rpt"/>
</dbReference>
<keyword evidence="3" id="KW-0732">Signal</keyword>
<proteinExistence type="predicted"/>
<dbReference type="Proteomes" id="UP000710385">
    <property type="component" value="Unassembled WGS sequence"/>
</dbReference>
<accession>A0A928TU81</accession>
<evidence type="ECO:0000256" key="1">
    <source>
        <dbReference type="ARBA" id="ARBA00004613"/>
    </source>
</evidence>
<reference evidence="7" key="1">
    <citation type="submission" date="2020-05" db="EMBL/GenBank/DDBJ databases">
        <title>High-Quality Genomes of Partial-Nitritation/Anammox System by Hierarchical Clustering Based Hybrid Assembly.</title>
        <authorList>
            <person name="Liu L."/>
            <person name="Wang Y."/>
            <person name="Che Y."/>
            <person name="Chen Y."/>
            <person name="Xia Y."/>
            <person name="Luo R."/>
            <person name="Cheng S.H."/>
            <person name="Zheng C."/>
            <person name="Zhang T."/>
        </authorList>
    </citation>
    <scope>NUCLEOTIDE SEQUENCE</scope>
    <source>
        <strain evidence="7">H1_PAT1</strain>
    </source>
</reference>
<feature type="compositionally biased region" description="Acidic residues" evidence="5">
    <location>
        <begin position="166"/>
        <end position="176"/>
    </location>
</feature>
<keyword evidence="6" id="KW-0472">Membrane</keyword>
<feature type="transmembrane region" description="Helical" evidence="6">
    <location>
        <begin position="7"/>
        <end position="27"/>
    </location>
</feature>
<dbReference type="PANTHER" id="PTHR37467:SF1">
    <property type="entry name" value="EXPORTED CALCIUM-BINDING GLYCOPROTEIN"/>
    <property type="match status" value="1"/>
</dbReference>
<organism evidence="7 8">
    <name type="scientific">candidate division WWE3 bacterium</name>
    <dbReference type="NCBI Taxonomy" id="2053526"/>
    <lineage>
        <taxon>Bacteria</taxon>
        <taxon>Katanobacteria</taxon>
    </lineage>
</organism>